<organism evidence="2 3">
    <name type="scientific">Amphibalanus amphitrite</name>
    <name type="common">Striped barnacle</name>
    <name type="synonym">Balanus amphitrite</name>
    <dbReference type="NCBI Taxonomy" id="1232801"/>
    <lineage>
        <taxon>Eukaryota</taxon>
        <taxon>Metazoa</taxon>
        <taxon>Ecdysozoa</taxon>
        <taxon>Arthropoda</taxon>
        <taxon>Crustacea</taxon>
        <taxon>Multicrustacea</taxon>
        <taxon>Cirripedia</taxon>
        <taxon>Thoracica</taxon>
        <taxon>Thoracicalcarea</taxon>
        <taxon>Balanomorpha</taxon>
        <taxon>Balanoidea</taxon>
        <taxon>Balanidae</taxon>
        <taxon>Amphibalaninae</taxon>
        <taxon>Amphibalanus</taxon>
    </lineage>
</organism>
<feature type="compositionally biased region" description="Pro residues" evidence="1">
    <location>
        <begin position="61"/>
        <end position="85"/>
    </location>
</feature>
<feature type="compositionally biased region" description="Polar residues" evidence="1">
    <location>
        <begin position="202"/>
        <end position="221"/>
    </location>
</feature>
<feature type="region of interest" description="Disordered" evidence="1">
    <location>
        <begin position="49"/>
        <end position="221"/>
    </location>
</feature>
<feature type="compositionally biased region" description="Basic residues" evidence="1">
    <location>
        <begin position="160"/>
        <end position="179"/>
    </location>
</feature>
<dbReference type="AlphaFoldDB" id="A0A6A4VMA1"/>
<evidence type="ECO:0000313" key="2">
    <source>
        <dbReference type="EMBL" id="KAF0295255.1"/>
    </source>
</evidence>
<proteinExistence type="predicted"/>
<evidence type="ECO:0000313" key="3">
    <source>
        <dbReference type="Proteomes" id="UP000440578"/>
    </source>
</evidence>
<evidence type="ECO:0000256" key="1">
    <source>
        <dbReference type="SAM" id="MobiDB-lite"/>
    </source>
</evidence>
<feature type="compositionally biased region" description="Basic and acidic residues" evidence="1">
    <location>
        <begin position="120"/>
        <end position="130"/>
    </location>
</feature>
<dbReference type="OrthoDB" id="308861at2759"/>
<comment type="caution">
    <text evidence="2">The sequence shown here is derived from an EMBL/GenBank/DDBJ whole genome shotgun (WGS) entry which is preliminary data.</text>
</comment>
<gene>
    <name evidence="2" type="ORF">FJT64_007183</name>
</gene>
<name>A0A6A4VMA1_AMPAM</name>
<keyword evidence="3" id="KW-1185">Reference proteome</keyword>
<dbReference type="EMBL" id="VIIS01001630">
    <property type="protein sequence ID" value="KAF0295255.1"/>
    <property type="molecule type" value="Genomic_DNA"/>
</dbReference>
<dbReference type="Proteomes" id="UP000440578">
    <property type="component" value="Unassembled WGS sequence"/>
</dbReference>
<protein>
    <submittedName>
        <fullName evidence="2">Uncharacterized protein</fullName>
    </submittedName>
</protein>
<reference evidence="2 3" key="1">
    <citation type="submission" date="2019-07" db="EMBL/GenBank/DDBJ databases">
        <title>Draft genome assembly of a fouling barnacle, Amphibalanus amphitrite (Darwin, 1854): The first reference genome for Thecostraca.</title>
        <authorList>
            <person name="Kim W."/>
        </authorList>
    </citation>
    <scope>NUCLEOTIDE SEQUENCE [LARGE SCALE GENOMIC DNA]</scope>
    <source>
        <strain evidence="2">SNU_AA5</strain>
        <tissue evidence="2">Soma without cirri and trophi</tissue>
    </source>
</reference>
<sequence length="221" mass="24444">MQIDDTSLVIGPALEEVKSSFNWRFLCFTPSPPFHFLTRVSRYRQLELERARARARRSALEPPPSPPPPPPPEDRSPPPPPPPGAEPALDMDDLVSVEMVSDDETRRDDESTDISPLGRTKSEPYSDDSRSLPSAAGAAGATGGLGPTSFSGVLPEQKPHKAKKKKKDKKKHKKHKHKHDRPEKSSHDKDKLDRLRLKEENLSSPASSGPDTPTPNIEISF</sequence>
<feature type="compositionally biased region" description="Basic and acidic residues" evidence="1">
    <location>
        <begin position="180"/>
        <end position="201"/>
    </location>
</feature>
<accession>A0A6A4VMA1</accession>